<comment type="caution">
    <text evidence="1">The sequence shown here is derived from an EMBL/GenBank/DDBJ whole genome shotgun (WGS) entry which is preliminary data.</text>
</comment>
<dbReference type="Proteomes" id="UP000499080">
    <property type="component" value="Unassembled WGS sequence"/>
</dbReference>
<evidence type="ECO:0000313" key="1">
    <source>
        <dbReference type="EMBL" id="GBM07388.1"/>
    </source>
</evidence>
<gene>
    <name evidence="1" type="ORF">AVEN_26468_1</name>
</gene>
<protein>
    <submittedName>
        <fullName evidence="1">Uncharacterized protein</fullName>
    </submittedName>
</protein>
<accession>A0A4Y2CUL9</accession>
<proteinExistence type="predicted"/>
<dbReference type="EMBL" id="BGPR01000242">
    <property type="protein sequence ID" value="GBM07388.1"/>
    <property type="molecule type" value="Genomic_DNA"/>
</dbReference>
<evidence type="ECO:0000313" key="2">
    <source>
        <dbReference type="Proteomes" id="UP000499080"/>
    </source>
</evidence>
<organism evidence="1 2">
    <name type="scientific">Araneus ventricosus</name>
    <name type="common">Orbweaver spider</name>
    <name type="synonym">Epeira ventricosa</name>
    <dbReference type="NCBI Taxonomy" id="182803"/>
    <lineage>
        <taxon>Eukaryota</taxon>
        <taxon>Metazoa</taxon>
        <taxon>Ecdysozoa</taxon>
        <taxon>Arthropoda</taxon>
        <taxon>Chelicerata</taxon>
        <taxon>Arachnida</taxon>
        <taxon>Araneae</taxon>
        <taxon>Araneomorphae</taxon>
        <taxon>Entelegynae</taxon>
        <taxon>Araneoidea</taxon>
        <taxon>Araneidae</taxon>
        <taxon>Araneus</taxon>
    </lineage>
</organism>
<dbReference type="AlphaFoldDB" id="A0A4Y2CUL9"/>
<reference evidence="1 2" key="1">
    <citation type="journal article" date="2019" name="Sci. Rep.">
        <title>Orb-weaving spider Araneus ventricosus genome elucidates the spidroin gene catalogue.</title>
        <authorList>
            <person name="Kono N."/>
            <person name="Nakamura H."/>
            <person name="Ohtoshi R."/>
            <person name="Moran D.A.P."/>
            <person name="Shinohara A."/>
            <person name="Yoshida Y."/>
            <person name="Fujiwara M."/>
            <person name="Mori M."/>
            <person name="Tomita M."/>
            <person name="Arakawa K."/>
        </authorList>
    </citation>
    <scope>NUCLEOTIDE SEQUENCE [LARGE SCALE GENOMIC DNA]</scope>
</reference>
<keyword evidence="2" id="KW-1185">Reference proteome</keyword>
<sequence length="145" mass="16862">MLLHWCCNVRRSAILHKNCAIHTSALWQWWNELVAQKTFITCPIGCTCYRTRRTSLLEKERDSDKCSLKPAPHRDLLRMKRQCLHLERILSYLYSAILSIDRTLEMEMDFVCPQNVPWPCISASIRARNCRAKASHFGRPAGTNS</sequence>
<name>A0A4Y2CUL9_ARAVE</name>